<evidence type="ECO:0000256" key="3">
    <source>
        <dbReference type="ARBA" id="ARBA00022989"/>
    </source>
</evidence>
<evidence type="ECO:0000256" key="2">
    <source>
        <dbReference type="ARBA" id="ARBA00022692"/>
    </source>
</evidence>
<feature type="transmembrane region" description="Helical" evidence="5">
    <location>
        <begin position="99"/>
        <end position="119"/>
    </location>
</feature>
<keyword evidence="2 5" id="KW-0812">Transmembrane</keyword>
<accession>A0ABW5E4P5</accession>
<sequence>MDTETNQIPQPEVPQTLTTEQKNWAMFAHLSTFLGWIGIPLANIIAPLIIWQVKKDTMPFTSDQAKEALNFQITLSIAALICAALTLIFIGIIGLVALYIIQILFTIIAAIKANDGVAYRYPMTIRLIK</sequence>
<gene>
    <name evidence="6" type="ORF">ACFSQZ_14090</name>
</gene>
<evidence type="ECO:0000313" key="6">
    <source>
        <dbReference type="EMBL" id="MFD2277598.1"/>
    </source>
</evidence>
<dbReference type="Pfam" id="PF09685">
    <property type="entry name" value="MamF_MmsF"/>
    <property type="match status" value="1"/>
</dbReference>
<keyword evidence="7" id="KW-1185">Reference proteome</keyword>
<comment type="caution">
    <text evidence="6">The sequence shown here is derived from an EMBL/GenBank/DDBJ whole genome shotgun (WGS) entry which is preliminary data.</text>
</comment>
<keyword evidence="3 5" id="KW-1133">Transmembrane helix</keyword>
<feature type="transmembrane region" description="Helical" evidence="5">
    <location>
        <begin position="73"/>
        <end position="93"/>
    </location>
</feature>
<comment type="subcellular location">
    <subcellularLocation>
        <location evidence="1">Membrane</location>
        <topology evidence="1">Multi-pass membrane protein</topology>
    </subcellularLocation>
</comment>
<evidence type="ECO:0000256" key="1">
    <source>
        <dbReference type="ARBA" id="ARBA00004141"/>
    </source>
</evidence>
<reference evidence="7" key="1">
    <citation type="journal article" date="2019" name="Int. J. Syst. Evol. Microbiol.">
        <title>The Global Catalogue of Microorganisms (GCM) 10K type strain sequencing project: providing services to taxonomists for standard genome sequencing and annotation.</title>
        <authorList>
            <consortium name="The Broad Institute Genomics Platform"/>
            <consortium name="The Broad Institute Genome Sequencing Center for Infectious Disease"/>
            <person name="Wu L."/>
            <person name="Ma J."/>
        </authorList>
    </citation>
    <scope>NUCLEOTIDE SEQUENCE [LARGE SCALE GENOMIC DNA]</scope>
    <source>
        <strain evidence="7">JCM 16545</strain>
    </source>
</reference>
<organism evidence="6 7">
    <name type="scientific">Rubritalea spongiae</name>
    <dbReference type="NCBI Taxonomy" id="430797"/>
    <lineage>
        <taxon>Bacteria</taxon>
        <taxon>Pseudomonadati</taxon>
        <taxon>Verrucomicrobiota</taxon>
        <taxon>Verrucomicrobiia</taxon>
        <taxon>Verrucomicrobiales</taxon>
        <taxon>Rubritaleaceae</taxon>
        <taxon>Rubritalea</taxon>
    </lineage>
</organism>
<keyword evidence="4 5" id="KW-0472">Membrane</keyword>
<dbReference type="Proteomes" id="UP001597297">
    <property type="component" value="Unassembled WGS sequence"/>
</dbReference>
<dbReference type="InterPro" id="IPR019109">
    <property type="entry name" value="MamF_MmsF"/>
</dbReference>
<name>A0ABW5E4P5_9BACT</name>
<evidence type="ECO:0000256" key="4">
    <source>
        <dbReference type="ARBA" id="ARBA00023136"/>
    </source>
</evidence>
<evidence type="ECO:0000313" key="7">
    <source>
        <dbReference type="Proteomes" id="UP001597297"/>
    </source>
</evidence>
<proteinExistence type="predicted"/>
<protein>
    <submittedName>
        <fullName evidence="6">DUF4870 domain-containing protein</fullName>
    </submittedName>
</protein>
<feature type="transmembrane region" description="Helical" evidence="5">
    <location>
        <begin position="33"/>
        <end position="53"/>
    </location>
</feature>
<dbReference type="RefSeq" id="WP_377093727.1">
    <property type="nucleotide sequence ID" value="NZ_JBHSJM010000001.1"/>
</dbReference>
<evidence type="ECO:0000256" key="5">
    <source>
        <dbReference type="SAM" id="Phobius"/>
    </source>
</evidence>
<dbReference type="EMBL" id="JBHUJC010000043">
    <property type="protein sequence ID" value="MFD2277598.1"/>
    <property type="molecule type" value="Genomic_DNA"/>
</dbReference>